<dbReference type="OrthoDB" id="1391570at2"/>
<dbReference type="InterPro" id="IPR013320">
    <property type="entry name" value="ConA-like_dom_sf"/>
</dbReference>
<dbReference type="KEGG" id="csto:CGC58_06920"/>
<feature type="domain" description="BT-3987-like N-terminal" evidence="1">
    <location>
        <begin position="56"/>
        <end position="158"/>
    </location>
</feature>
<dbReference type="Pfam" id="PF13385">
    <property type="entry name" value="Laminin_G_3"/>
    <property type="match status" value="1"/>
</dbReference>
<dbReference type="PROSITE" id="PS51257">
    <property type="entry name" value="PROKAR_LIPOPROTEIN"/>
    <property type="match status" value="1"/>
</dbReference>
<dbReference type="Gene3D" id="2.60.120.200">
    <property type="match status" value="1"/>
</dbReference>
<protein>
    <recommendedName>
        <fullName evidence="1">BT-3987-like N-terminal domain-containing protein</fullName>
    </recommendedName>
</protein>
<proteinExistence type="predicted"/>
<dbReference type="SUPFAM" id="SSF49899">
    <property type="entry name" value="Concanavalin A-like lectins/glucanases"/>
    <property type="match status" value="1"/>
</dbReference>
<sequence>MKFTKLAFIAMSCLSVISCSNEEKEGGELFEQQAILYKLEGTSRKQADFSQKTSVSASISDVGTKKEERFVVALAKENMQDVSVHLSLSPQEVEKYNKTYGTAFLPFPEKNIELTSTLNIKAGNVTSDVGNVKMAISPELKDNTPYMFAVTMNSASGANVMKTSKTLFYTVELVKGQINKTIRIKSDAYLEPSKRVAVGTPFTMEGLIYVDEFSPTEANISTFMGIEGNALMRFGDSGVDPDHLQASGTDIGIKFKPKKWYHIAMVVDNSKTTMYVDGKKIIEFASTKDLNSYGDGFYIGRSYNGNRGINAHFSEIRIWNVARSGAQISENMYEVDEKNSDLYAYWKMNEVVDNKIKDATGNGRDLVMKGQKGAIEGQIVKMTVFEEDAPVKVD</sequence>
<dbReference type="EMBL" id="CP022387">
    <property type="protein sequence ID" value="ATA89482.1"/>
    <property type="molecule type" value="Genomic_DNA"/>
</dbReference>
<gene>
    <name evidence="2" type="ORF">CGC58_06920</name>
</gene>
<name>A0A250FWF5_9FLAO</name>
<dbReference type="Gene3D" id="2.60.40.1740">
    <property type="entry name" value="hypothetical protein (bacova_03559)"/>
    <property type="match status" value="1"/>
</dbReference>
<dbReference type="GO" id="GO:0004553">
    <property type="term" value="F:hydrolase activity, hydrolyzing O-glycosyl compounds"/>
    <property type="evidence" value="ECO:0007669"/>
    <property type="project" value="UniProtKB-ARBA"/>
</dbReference>
<accession>A0A250FWF5</accession>
<dbReference type="InterPro" id="IPR013728">
    <property type="entry name" value="BT_3987-like_N"/>
</dbReference>
<reference evidence="3" key="1">
    <citation type="submission" date="2017-06" db="EMBL/GenBank/DDBJ databases">
        <title>Capnocytophaga spp. assemblies.</title>
        <authorList>
            <person name="Gulvik C.A."/>
        </authorList>
    </citation>
    <scope>NUCLEOTIDE SEQUENCE [LARGE SCALE GENOMIC DNA]</scope>
    <source>
        <strain evidence="3">H2177</strain>
    </source>
</reference>
<dbReference type="Pfam" id="PF08522">
    <property type="entry name" value="BT_3987-like_N"/>
    <property type="match status" value="1"/>
</dbReference>
<dbReference type="AlphaFoldDB" id="A0A250FWF5"/>
<evidence type="ECO:0000313" key="3">
    <source>
        <dbReference type="Proteomes" id="UP000217348"/>
    </source>
</evidence>
<dbReference type="GO" id="GO:0005975">
    <property type="term" value="P:carbohydrate metabolic process"/>
    <property type="evidence" value="ECO:0007669"/>
    <property type="project" value="UniProtKB-ARBA"/>
</dbReference>
<dbReference type="Proteomes" id="UP000217348">
    <property type="component" value="Chromosome"/>
</dbReference>
<organism evidence="2 3">
    <name type="scientific">Capnocytophaga stomatis</name>
    <dbReference type="NCBI Taxonomy" id="1848904"/>
    <lineage>
        <taxon>Bacteria</taxon>
        <taxon>Pseudomonadati</taxon>
        <taxon>Bacteroidota</taxon>
        <taxon>Flavobacteriia</taxon>
        <taxon>Flavobacteriales</taxon>
        <taxon>Flavobacteriaceae</taxon>
        <taxon>Capnocytophaga</taxon>
    </lineage>
</organism>
<dbReference type="RefSeq" id="WP_095896061.1">
    <property type="nucleotide sequence ID" value="NZ_CP022387.1"/>
</dbReference>
<evidence type="ECO:0000313" key="2">
    <source>
        <dbReference type="EMBL" id="ATA89482.1"/>
    </source>
</evidence>
<evidence type="ECO:0000259" key="1">
    <source>
        <dbReference type="Pfam" id="PF08522"/>
    </source>
</evidence>